<comment type="similarity">
    <text evidence="3 12">Belongs to the NadC/ModD family.</text>
</comment>
<dbReference type="InterPro" id="IPR036068">
    <property type="entry name" value="Nicotinate_pribotase-like_C"/>
</dbReference>
<dbReference type="Proteomes" id="UP000291822">
    <property type="component" value="Unassembled WGS sequence"/>
</dbReference>
<dbReference type="GO" id="GO:0005737">
    <property type="term" value="C:cytoplasm"/>
    <property type="evidence" value="ECO:0007669"/>
    <property type="project" value="TreeGrafter"/>
</dbReference>
<dbReference type="PIRSF" id="PIRSF006250">
    <property type="entry name" value="NadC_ModD"/>
    <property type="match status" value="1"/>
</dbReference>
<dbReference type="FunFam" id="3.20.20.70:FF:000030">
    <property type="entry name" value="Nicotinate-nucleotide pyrophosphorylase, carboxylating"/>
    <property type="match status" value="1"/>
</dbReference>
<evidence type="ECO:0000256" key="7">
    <source>
        <dbReference type="ARBA" id="ARBA00022676"/>
    </source>
</evidence>
<evidence type="ECO:0000256" key="5">
    <source>
        <dbReference type="ARBA" id="ARBA00011944"/>
    </source>
</evidence>
<dbReference type="FunFam" id="3.90.1170.20:FF:000001">
    <property type="entry name" value="Nicotinate-nucleotide diphosphorylase (Carboxylating)"/>
    <property type="match status" value="1"/>
</dbReference>
<keyword evidence="8 12" id="KW-0808">Transferase</keyword>
<evidence type="ECO:0000256" key="1">
    <source>
        <dbReference type="ARBA" id="ARBA00003237"/>
    </source>
</evidence>
<evidence type="ECO:0000256" key="3">
    <source>
        <dbReference type="ARBA" id="ARBA00009400"/>
    </source>
</evidence>
<feature type="domain" description="Quinolinate phosphoribosyl transferase C-terminal" evidence="14">
    <location>
        <begin position="117"/>
        <end position="280"/>
    </location>
</feature>
<reference evidence="16 17" key="1">
    <citation type="submission" date="2019-02" db="EMBL/GenBank/DDBJ databases">
        <title>Dyella amyloliquefaciens sp. nov., isolated from forest soil.</title>
        <authorList>
            <person name="Gao Z.-H."/>
            <person name="Qiu L.-H."/>
        </authorList>
    </citation>
    <scope>NUCLEOTIDE SEQUENCE [LARGE SCALE GENOMIC DNA]</scope>
    <source>
        <strain evidence="16 17">KACC 12747</strain>
    </source>
</reference>
<accession>A0A4R0YQ02</accession>
<feature type="binding site" evidence="13">
    <location>
        <begin position="244"/>
        <end position="246"/>
    </location>
    <ligand>
        <name>substrate</name>
    </ligand>
</feature>
<evidence type="ECO:0000259" key="14">
    <source>
        <dbReference type="Pfam" id="PF01729"/>
    </source>
</evidence>
<dbReference type="InterPro" id="IPR027277">
    <property type="entry name" value="NadC/ModD"/>
</dbReference>
<dbReference type="SUPFAM" id="SSF54675">
    <property type="entry name" value="Nicotinate/Quinolinate PRTase N-terminal domain-like"/>
    <property type="match status" value="1"/>
</dbReference>
<dbReference type="InterPro" id="IPR004393">
    <property type="entry name" value="NadC"/>
</dbReference>
<sequence>MTSNAPASPSPELIRADVERAFAEDIGSGDATADLLAADALAHATLTCRENAVMAGIGWFNASFRQLDPDVQIEWTLQDGDRASAGSVICRLRGKARPLVSAERTALNFLQLLSGTATTTAAYVAAVAGTGVRVLDTRKTVPGLRLAQKYAVRCGGGHNHRVGLYDAILVKENHIIAAGGIGAAAAAARRLHPSLLLEIEVENLDELQQALAAGADRIMLDNFSLPLMREAVAIAKGRAQLEISGNVDLTTIGDYARTGVDFISVGALTKHVRAVDLSLRLQLD</sequence>
<comment type="pathway">
    <text evidence="2">Cofactor biosynthesis; NAD(+) biosynthesis; nicotinate D-ribonucleotide from quinolinate: step 1/1.</text>
</comment>
<evidence type="ECO:0000256" key="11">
    <source>
        <dbReference type="ARBA" id="ARBA00069173"/>
    </source>
</evidence>
<dbReference type="InterPro" id="IPR002638">
    <property type="entry name" value="Quinolinate_PRibosylTrfase_C"/>
</dbReference>
<keyword evidence="6" id="KW-0662">Pyridine nucleotide biosynthesis</keyword>
<dbReference type="EMBL" id="SJTG01000002">
    <property type="protein sequence ID" value="TCI10926.1"/>
    <property type="molecule type" value="Genomic_DNA"/>
</dbReference>
<organism evidence="16 17">
    <name type="scientific">Dyella soli</name>
    <dbReference type="NCBI Taxonomy" id="522319"/>
    <lineage>
        <taxon>Bacteria</taxon>
        <taxon>Pseudomonadati</taxon>
        <taxon>Pseudomonadota</taxon>
        <taxon>Gammaproteobacteria</taxon>
        <taxon>Lysobacterales</taxon>
        <taxon>Rhodanobacteraceae</taxon>
        <taxon>Dyella</taxon>
    </lineage>
</organism>
<keyword evidence="17" id="KW-1185">Reference proteome</keyword>
<evidence type="ECO:0000256" key="6">
    <source>
        <dbReference type="ARBA" id="ARBA00022642"/>
    </source>
</evidence>
<name>A0A4R0YQ02_9GAMM</name>
<dbReference type="NCBIfam" id="TIGR00078">
    <property type="entry name" value="nadC"/>
    <property type="match status" value="1"/>
</dbReference>
<dbReference type="CDD" id="cd01572">
    <property type="entry name" value="QPRTase"/>
    <property type="match status" value="1"/>
</dbReference>
<evidence type="ECO:0000256" key="10">
    <source>
        <dbReference type="ARBA" id="ARBA00047445"/>
    </source>
</evidence>
<evidence type="ECO:0000256" key="8">
    <source>
        <dbReference type="ARBA" id="ARBA00022679"/>
    </source>
</evidence>
<dbReference type="UniPathway" id="UPA00253">
    <property type="reaction ID" value="UER00331"/>
</dbReference>
<keyword evidence="7 12" id="KW-0328">Glycosyltransferase</keyword>
<protein>
    <recommendedName>
        <fullName evidence="11">Probable nicotinate-nucleotide pyrophosphorylase [carboxylating]</fullName>
        <ecNumber evidence="5">2.4.2.19</ecNumber>
    </recommendedName>
    <alternativeName>
        <fullName evidence="9">Quinolinate phosphoribosyltransferase [decarboxylating]</fullName>
    </alternativeName>
</protein>
<proteinExistence type="inferred from homology"/>
<feature type="binding site" evidence="13">
    <location>
        <begin position="265"/>
        <end position="267"/>
    </location>
    <ligand>
        <name>substrate</name>
    </ligand>
</feature>
<dbReference type="Gene3D" id="3.20.20.70">
    <property type="entry name" value="Aldolase class I"/>
    <property type="match status" value="1"/>
</dbReference>
<feature type="binding site" evidence="13">
    <location>
        <position position="171"/>
    </location>
    <ligand>
        <name>substrate</name>
    </ligand>
</feature>
<dbReference type="PANTHER" id="PTHR32179">
    <property type="entry name" value="NICOTINATE-NUCLEOTIDE PYROPHOSPHORYLASE [CARBOXYLATING]"/>
    <property type="match status" value="1"/>
</dbReference>
<dbReference type="EC" id="2.4.2.19" evidence="5"/>
<dbReference type="PANTHER" id="PTHR32179:SF3">
    <property type="entry name" value="NICOTINATE-NUCLEOTIDE PYROPHOSPHORYLASE [CARBOXYLATING]"/>
    <property type="match status" value="1"/>
</dbReference>
<comment type="catalytic activity">
    <reaction evidence="10">
        <text>nicotinate beta-D-ribonucleotide + CO2 + diphosphate = quinolinate + 5-phospho-alpha-D-ribose 1-diphosphate + 2 H(+)</text>
        <dbReference type="Rhea" id="RHEA:12733"/>
        <dbReference type="ChEBI" id="CHEBI:15378"/>
        <dbReference type="ChEBI" id="CHEBI:16526"/>
        <dbReference type="ChEBI" id="CHEBI:29959"/>
        <dbReference type="ChEBI" id="CHEBI:33019"/>
        <dbReference type="ChEBI" id="CHEBI:57502"/>
        <dbReference type="ChEBI" id="CHEBI:58017"/>
        <dbReference type="EC" id="2.4.2.19"/>
    </reaction>
</comment>
<comment type="subunit">
    <text evidence="4">Hexamer formed by 3 homodimers.</text>
</comment>
<gene>
    <name evidence="16" type="primary">nadC</name>
    <name evidence="16" type="ORF">EZM97_19020</name>
</gene>
<dbReference type="InterPro" id="IPR013785">
    <property type="entry name" value="Aldolase_TIM"/>
</dbReference>
<dbReference type="GO" id="GO:0009435">
    <property type="term" value="P:NAD+ biosynthetic process"/>
    <property type="evidence" value="ECO:0007669"/>
    <property type="project" value="UniProtKB-UniPathway"/>
</dbReference>
<comment type="function">
    <text evidence="1">Involved in the catabolism of quinolinic acid (QA).</text>
</comment>
<evidence type="ECO:0000313" key="17">
    <source>
        <dbReference type="Proteomes" id="UP000291822"/>
    </source>
</evidence>
<dbReference type="RefSeq" id="WP_131409430.1">
    <property type="nucleotide sequence ID" value="NZ_SJTG01000002.1"/>
</dbReference>
<evidence type="ECO:0000256" key="4">
    <source>
        <dbReference type="ARBA" id="ARBA00011218"/>
    </source>
</evidence>
<evidence type="ECO:0000256" key="9">
    <source>
        <dbReference type="ARBA" id="ARBA00033102"/>
    </source>
</evidence>
<feature type="binding site" evidence="13">
    <location>
        <position position="221"/>
    </location>
    <ligand>
        <name>substrate</name>
    </ligand>
</feature>
<evidence type="ECO:0000256" key="13">
    <source>
        <dbReference type="PIRSR" id="PIRSR006250-1"/>
    </source>
</evidence>
<feature type="binding site" evidence="13">
    <location>
        <begin position="137"/>
        <end position="139"/>
    </location>
    <ligand>
        <name>substrate</name>
    </ligand>
</feature>
<feature type="domain" description="Quinolinate phosphoribosyl transferase N-terminal" evidence="15">
    <location>
        <begin position="30"/>
        <end position="114"/>
    </location>
</feature>
<evidence type="ECO:0000256" key="2">
    <source>
        <dbReference type="ARBA" id="ARBA00004893"/>
    </source>
</evidence>
<feature type="binding site" evidence="13">
    <location>
        <position position="200"/>
    </location>
    <ligand>
        <name>substrate</name>
    </ligand>
</feature>
<dbReference type="AlphaFoldDB" id="A0A4R0YQ02"/>
<comment type="caution">
    <text evidence="16">The sequence shown here is derived from an EMBL/GenBank/DDBJ whole genome shotgun (WGS) entry which is preliminary data.</text>
</comment>
<feature type="binding site" evidence="13">
    <location>
        <position position="104"/>
    </location>
    <ligand>
        <name>substrate</name>
    </ligand>
</feature>
<evidence type="ECO:0000256" key="12">
    <source>
        <dbReference type="PIRNR" id="PIRNR006250"/>
    </source>
</evidence>
<dbReference type="InterPro" id="IPR022412">
    <property type="entry name" value="Quinolinate_PRibosylTrfase_N"/>
</dbReference>
<dbReference type="Pfam" id="PF01729">
    <property type="entry name" value="QRPTase_C"/>
    <property type="match status" value="1"/>
</dbReference>
<dbReference type="GO" id="GO:0004514">
    <property type="term" value="F:nicotinate-nucleotide diphosphorylase (carboxylating) activity"/>
    <property type="evidence" value="ECO:0007669"/>
    <property type="project" value="UniProtKB-EC"/>
</dbReference>
<dbReference type="Gene3D" id="3.90.1170.20">
    <property type="entry name" value="Quinolinate phosphoribosyl transferase, N-terminal domain"/>
    <property type="match status" value="1"/>
</dbReference>
<dbReference type="SUPFAM" id="SSF51690">
    <property type="entry name" value="Nicotinate/Quinolinate PRTase C-terminal domain-like"/>
    <property type="match status" value="1"/>
</dbReference>
<dbReference type="InterPro" id="IPR037128">
    <property type="entry name" value="Quinolinate_PRibosylTase_N_sf"/>
</dbReference>
<evidence type="ECO:0000313" key="16">
    <source>
        <dbReference type="EMBL" id="TCI10926.1"/>
    </source>
</evidence>
<feature type="binding site" evidence="13">
    <location>
        <position position="161"/>
    </location>
    <ligand>
        <name>substrate</name>
    </ligand>
</feature>
<dbReference type="GO" id="GO:0034213">
    <property type="term" value="P:quinolinate catabolic process"/>
    <property type="evidence" value="ECO:0007669"/>
    <property type="project" value="TreeGrafter"/>
</dbReference>
<evidence type="ECO:0000259" key="15">
    <source>
        <dbReference type="Pfam" id="PF02749"/>
    </source>
</evidence>
<dbReference type="Pfam" id="PF02749">
    <property type="entry name" value="QRPTase_N"/>
    <property type="match status" value="1"/>
</dbReference>